<evidence type="ECO:0000313" key="1">
    <source>
        <dbReference type="EMBL" id="AXB48331.1"/>
    </source>
</evidence>
<gene>
    <name evidence="1" type="ORF">A4R43_07190</name>
</gene>
<dbReference type="AlphaFoldDB" id="A0A344LJV7"/>
<organism evidence="1 2">
    <name type="scientific">Amycolatopsis albispora</name>
    <dbReference type="NCBI Taxonomy" id="1804986"/>
    <lineage>
        <taxon>Bacteria</taxon>
        <taxon>Bacillati</taxon>
        <taxon>Actinomycetota</taxon>
        <taxon>Actinomycetes</taxon>
        <taxon>Pseudonocardiales</taxon>
        <taxon>Pseudonocardiaceae</taxon>
        <taxon>Amycolatopsis</taxon>
    </lineage>
</organism>
<dbReference type="KEGG" id="aab:A4R43_07190"/>
<name>A0A344LJV7_9PSEU</name>
<dbReference type="EMBL" id="CP015163">
    <property type="protein sequence ID" value="AXB48331.1"/>
    <property type="molecule type" value="Genomic_DNA"/>
</dbReference>
<keyword evidence="2" id="KW-1185">Reference proteome</keyword>
<reference evidence="1 2" key="1">
    <citation type="submission" date="2016-04" db="EMBL/GenBank/DDBJ databases">
        <title>Complete genome sequence and analysis of deep-sea sediment isolate, Amycolatopsis sp. WP1.</title>
        <authorList>
            <person name="Wang H."/>
            <person name="Chen S."/>
            <person name="Wu Q."/>
        </authorList>
    </citation>
    <scope>NUCLEOTIDE SEQUENCE [LARGE SCALE GENOMIC DNA]</scope>
    <source>
        <strain evidence="1 2">WP1</strain>
    </source>
</reference>
<protein>
    <submittedName>
        <fullName evidence="1">Uncharacterized protein</fullName>
    </submittedName>
</protein>
<sequence>MMIVRLRRGIVGETRRVCHLVPASAQAIPAELRALCGEVLQRVQADLLDGLRGMPCDRCLALSTRSLRLERAS</sequence>
<accession>A0A344LJV7</accession>
<dbReference type="Proteomes" id="UP000250434">
    <property type="component" value="Chromosome"/>
</dbReference>
<proteinExistence type="predicted"/>
<evidence type="ECO:0000313" key="2">
    <source>
        <dbReference type="Proteomes" id="UP000250434"/>
    </source>
</evidence>